<dbReference type="Gene3D" id="3.30.70.1060">
    <property type="entry name" value="Dimeric alpha+beta barrel"/>
    <property type="match status" value="1"/>
</dbReference>
<feature type="domain" description="YCII-related" evidence="2">
    <location>
        <begin position="1"/>
        <end position="115"/>
    </location>
</feature>
<sequence length="118" mass="13311">MKYLCLIYFDETVLDSMPAEQYESIVGHCMDYEQRLQRSGQYIAAEALQSTQTATTLRLQGDKLSITDGPFAETREQLGGFYLIDAKDLNEAIQIAAKIPPARLGCIEIRPIKELPRL</sequence>
<dbReference type="RefSeq" id="WP_173178697.1">
    <property type="nucleotide sequence ID" value="NZ_AP023189.1"/>
</dbReference>
<dbReference type="Proteomes" id="UP001054892">
    <property type="component" value="Unassembled WGS sequence"/>
</dbReference>
<dbReference type="SUPFAM" id="SSF54909">
    <property type="entry name" value="Dimeric alpha+beta barrel"/>
    <property type="match status" value="1"/>
</dbReference>
<dbReference type="Proteomes" id="UP000509383">
    <property type="component" value="Chromosome"/>
</dbReference>
<dbReference type="EMBL" id="BQKM01000008">
    <property type="protein sequence ID" value="GJN54010.1"/>
    <property type="molecule type" value="Genomic_DNA"/>
</dbReference>
<keyword evidence="6" id="KW-1185">Reference proteome</keyword>
<dbReference type="Pfam" id="PF03795">
    <property type="entry name" value="YCII"/>
    <property type="match status" value="1"/>
</dbReference>
<dbReference type="InterPro" id="IPR011008">
    <property type="entry name" value="Dimeric_a/b-barrel"/>
</dbReference>
<accession>A0A6J4E8A0</accession>
<evidence type="ECO:0000313" key="4">
    <source>
        <dbReference type="EMBL" id="GJN54010.1"/>
    </source>
</evidence>
<evidence type="ECO:0000259" key="2">
    <source>
        <dbReference type="Pfam" id="PF03795"/>
    </source>
</evidence>
<protein>
    <recommendedName>
        <fullName evidence="2">YCII-related domain-containing protein</fullName>
    </recommendedName>
</protein>
<reference evidence="3 5" key="1">
    <citation type="submission" date="2020-05" db="EMBL/GenBank/DDBJ databases">
        <title>Characterization of novel class B3 metallo-beta-lactamase from novel Pseudomonas species.</title>
        <authorList>
            <person name="Yamada K."/>
            <person name="Aoki K."/>
            <person name="Ishii Y."/>
        </authorList>
    </citation>
    <scope>NUCLEOTIDE SEQUENCE [LARGE SCALE GENOMIC DNA]</scope>
    <source>
        <strain evidence="3 5">TUM18999</strain>
        <strain evidence="4 6">TUM20286</strain>
    </source>
</reference>
<dbReference type="PANTHER" id="PTHR35174">
    <property type="entry name" value="BLL7171 PROTEIN-RELATED"/>
    <property type="match status" value="1"/>
</dbReference>
<gene>
    <name evidence="3" type="ORF">TUM18999_29420</name>
    <name evidence="4" type="ORF">TUM20286_37620</name>
</gene>
<name>A0A6J4E8A0_9PSED</name>
<evidence type="ECO:0000313" key="6">
    <source>
        <dbReference type="Proteomes" id="UP001054892"/>
    </source>
</evidence>
<evidence type="ECO:0000256" key="1">
    <source>
        <dbReference type="ARBA" id="ARBA00007689"/>
    </source>
</evidence>
<evidence type="ECO:0000313" key="3">
    <source>
        <dbReference type="EMBL" id="BCG24751.1"/>
    </source>
</evidence>
<dbReference type="KEGG" id="ptw:TUM18999_29420"/>
<comment type="similarity">
    <text evidence="1">Belongs to the YciI family.</text>
</comment>
<evidence type="ECO:0000313" key="5">
    <source>
        <dbReference type="Proteomes" id="UP000509383"/>
    </source>
</evidence>
<organism evidence="3 5">
    <name type="scientific">Pseudomonas tohonis</name>
    <dbReference type="NCBI Taxonomy" id="2725477"/>
    <lineage>
        <taxon>Bacteria</taxon>
        <taxon>Pseudomonadati</taxon>
        <taxon>Pseudomonadota</taxon>
        <taxon>Gammaproteobacteria</taxon>
        <taxon>Pseudomonadales</taxon>
        <taxon>Pseudomonadaceae</taxon>
        <taxon>Pseudomonas</taxon>
    </lineage>
</organism>
<dbReference type="InterPro" id="IPR005545">
    <property type="entry name" value="YCII"/>
</dbReference>
<dbReference type="PANTHER" id="PTHR35174:SF3">
    <property type="entry name" value="BLL7171 PROTEIN"/>
    <property type="match status" value="1"/>
</dbReference>
<dbReference type="AlphaFoldDB" id="A0A6J4E8A0"/>
<proteinExistence type="inferred from homology"/>
<dbReference type="EMBL" id="AP023189">
    <property type="protein sequence ID" value="BCG24751.1"/>
    <property type="molecule type" value="Genomic_DNA"/>
</dbReference>